<dbReference type="Proteomes" id="UP000023152">
    <property type="component" value="Unassembled WGS sequence"/>
</dbReference>
<comment type="subcellular location">
    <subcellularLocation>
        <location evidence="1">Membrane</location>
        <topology evidence="1">Multi-pass membrane protein</topology>
    </subcellularLocation>
</comment>
<evidence type="ECO:0000256" key="4">
    <source>
        <dbReference type="ARBA" id="ARBA00022989"/>
    </source>
</evidence>
<evidence type="ECO:0000313" key="7">
    <source>
        <dbReference type="EMBL" id="ETO17334.1"/>
    </source>
</evidence>
<dbReference type="InterPro" id="IPR018629">
    <property type="entry name" value="XK-rel"/>
</dbReference>
<feature type="signal peptide" evidence="6">
    <location>
        <begin position="1"/>
        <end position="17"/>
    </location>
</feature>
<evidence type="ECO:0000256" key="3">
    <source>
        <dbReference type="ARBA" id="ARBA00022692"/>
    </source>
</evidence>
<evidence type="ECO:0000256" key="2">
    <source>
        <dbReference type="ARBA" id="ARBA00008789"/>
    </source>
</evidence>
<keyword evidence="8" id="KW-1185">Reference proteome</keyword>
<dbReference type="AlphaFoldDB" id="X6MU24"/>
<organism evidence="7 8">
    <name type="scientific">Reticulomyxa filosa</name>
    <dbReference type="NCBI Taxonomy" id="46433"/>
    <lineage>
        <taxon>Eukaryota</taxon>
        <taxon>Sar</taxon>
        <taxon>Rhizaria</taxon>
        <taxon>Retaria</taxon>
        <taxon>Foraminifera</taxon>
        <taxon>Monothalamids</taxon>
        <taxon>Reticulomyxidae</taxon>
        <taxon>Reticulomyxa</taxon>
    </lineage>
</organism>
<protein>
    <submittedName>
        <fullName evidence="7">Uncharacterized protein</fullName>
    </submittedName>
</protein>
<keyword evidence="3" id="KW-0812">Transmembrane</keyword>
<comment type="caution">
    <text evidence="7">The sequence shown here is derived from an EMBL/GenBank/DDBJ whole genome shotgun (WGS) entry which is preliminary data.</text>
</comment>
<keyword evidence="6" id="KW-0732">Signal</keyword>
<proteinExistence type="inferred from homology"/>
<comment type="similarity">
    <text evidence="2">Belongs to the XK family.</text>
</comment>
<keyword evidence="4" id="KW-1133">Transmembrane helix</keyword>
<dbReference type="Pfam" id="PF09815">
    <property type="entry name" value="XK-related"/>
    <property type="match status" value="1"/>
</dbReference>
<accession>X6MU24</accession>
<evidence type="ECO:0000313" key="8">
    <source>
        <dbReference type="Proteomes" id="UP000023152"/>
    </source>
</evidence>
<dbReference type="GO" id="GO:0005886">
    <property type="term" value="C:plasma membrane"/>
    <property type="evidence" value="ECO:0007669"/>
    <property type="project" value="UniProtKB-ARBA"/>
</dbReference>
<reference evidence="7 8" key="1">
    <citation type="journal article" date="2013" name="Curr. Biol.">
        <title>The Genome of the Foraminiferan Reticulomyxa filosa.</title>
        <authorList>
            <person name="Glockner G."/>
            <person name="Hulsmann N."/>
            <person name="Schleicher M."/>
            <person name="Noegel A.A."/>
            <person name="Eichinger L."/>
            <person name="Gallinger C."/>
            <person name="Pawlowski J."/>
            <person name="Sierra R."/>
            <person name="Euteneuer U."/>
            <person name="Pillet L."/>
            <person name="Moustafa A."/>
            <person name="Platzer M."/>
            <person name="Groth M."/>
            <person name="Szafranski K."/>
            <person name="Schliwa M."/>
        </authorList>
    </citation>
    <scope>NUCLEOTIDE SEQUENCE [LARGE SCALE GENOMIC DNA]</scope>
</reference>
<feature type="non-terminal residue" evidence="7">
    <location>
        <position position="1"/>
    </location>
</feature>
<evidence type="ECO:0000256" key="6">
    <source>
        <dbReference type="SAM" id="SignalP"/>
    </source>
</evidence>
<sequence>FFFFFFFFFFFCLRGRSDLGVLYTWYSDPKYRTLGYVSTALIINYRIFSSISFYNASRSYKDVILQFLDLQLFVDCWRSSVDDKPTDTLYWIRAMEAVLESAPQSLLQFVYLYDQVNLLVLISLLGSLASVINSLLHYDDIIFVYQGIEWYMTYAIRFCFRLCEVVGRAMILALIWNTWPAGGAYVAGIITCELTFFILLTQLEIPPWEIWGFLVTNIDLNLTFEGREGAITKPLRNNILYRLVFKF</sequence>
<gene>
    <name evidence="7" type="ORF">RFI_19988</name>
</gene>
<evidence type="ECO:0000256" key="1">
    <source>
        <dbReference type="ARBA" id="ARBA00004141"/>
    </source>
</evidence>
<dbReference type="EMBL" id="ASPP01016849">
    <property type="protein sequence ID" value="ETO17334.1"/>
    <property type="molecule type" value="Genomic_DNA"/>
</dbReference>
<feature type="chain" id="PRO_5004975453" evidence="6">
    <location>
        <begin position="18"/>
        <end position="247"/>
    </location>
</feature>
<evidence type="ECO:0000256" key="5">
    <source>
        <dbReference type="ARBA" id="ARBA00023136"/>
    </source>
</evidence>
<keyword evidence="5" id="KW-0472">Membrane</keyword>
<name>X6MU24_RETFI</name>